<dbReference type="SMART" id="SM00345">
    <property type="entry name" value="HTH_GNTR"/>
    <property type="match status" value="1"/>
</dbReference>
<dbReference type="GO" id="GO:0045892">
    <property type="term" value="P:negative regulation of DNA-templated transcription"/>
    <property type="evidence" value="ECO:0007669"/>
    <property type="project" value="TreeGrafter"/>
</dbReference>
<proteinExistence type="predicted"/>
<dbReference type="GO" id="GO:0003700">
    <property type="term" value="F:DNA-binding transcription factor activity"/>
    <property type="evidence" value="ECO:0007669"/>
    <property type="project" value="InterPro"/>
</dbReference>
<reference evidence="5 6" key="1">
    <citation type="journal article" date="2016" name="MBio">
        <title>Lateral Gene Transfer in a Heavy Metal-Contaminated-Groundwater Microbial Community.</title>
        <authorList>
            <person name="Hemme C.L."/>
            <person name="Green S.J."/>
            <person name="Rishishwar L."/>
            <person name="Prakash O."/>
            <person name="Pettenato A."/>
            <person name="Chakraborty R."/>
            <person name="Deutschbauer A.M."/>
            <person name="Van Nostrand J.D."/>
            <person name="Wu L."/>
            <person name="He Z."/>
            <person name="Jordan I.K."/>
            <person name="Hazen T.C."/>
            <person name="Arkin A.P."/>
            <person name="Kostka J.E."/>
            <person name="Zhou J."/>
        </authorList>
    </citation>
    <scope>NUCLEOTIDE SEQUENCE [LARGE SCALE GENOMIC DNA]</scope>
    <source>
        <strain evidence="5 6">FW104-T7</strain>
    </source>
</reference>
<dbReference type="InterPro" id="IPR050679">
    <property type="entry name" value="Bact_HTH_transcr_reg"/>
</dbReference>
<dbReference type="EMBL" id="LVJS01000018">
    <property type="protein sequence ID" value="KZC24854.1"/>
    <property type="molecule type" value="Genomic_DNA"/>
</dbReference>
<evidence type="ECO:0000256" key="1">
    <source>
        <dbReference type="ARBA" id="ARBA00023015"/>
    </source>
</evidence>
<dbReference type="SUPFAM" id="SSF64288">
    <property type="entry name" value="Chorismate lyase-like"/>
    <property type="match status" value="1"/>
</dbReference>
<dbReference type="InterPro" id="IPR000524">
    <property type="entry name" value="Tscrpt_reg_HTH_GntR"/>
</dbReference>
<keyword evidence="2" id="KW-0238">DNA-binding</keyword>
<dbReference type="RefSeq" id="WP_008437717.1">
    <property type="nucleotide sequence ID" value="NZ_LVJS01000018.1"/>
</dbReference>
<keyword evidence="1" id="KW-0805">Transcription regulation</keyword>
<name>A0A154QKM6_9GAMM</name>
<feature type="domain" description="HTH gntR-type" evidence="4">
    <location>
        <begin position="21"/>
        <end position="89"/>
    </location>
</feature>
<dbReference type="Pfam" id="PF00392">
    <property type="entry name" value="GntR"/>
    <property type="match status" value="1"/>
</dbReference>
<dbReference type="InterPro" id="IPR011663">
    <property type="entry name" value="UTRA"/>
</dbReference>
<gene>
    <name evidence="5" type="ORF">RHOFW104T7_06585</name>
</gene>
<evidence type="ECO:0000313" key="6">
    <source>
        <dbReference type="Proteomes" id="UP000076131"/>
    </source>
</evidence>
<dbReference type="CDD" id="cd07377">
    <property type="entry name" value="WHTH_GntR"/>
    <property type="match status" value="1"/>
</dbReference>
<dbReference type="PROSITE" id="PS50949">
    <property type="entry name" value="HTH_GNTR"/>
    <property type="match status" value="1"/>
</dbReference>
<dbReference type="InterPro" id="IPR028978">
    <property type="entry name" value="Chorismate_lyase_/UTRA_dom_sf"/>
</dbReference>
<dbReference type="STRING" id="416169.RHOFW104T7_06585"/>
<evidence type="ECO:0000313" key="5">
    <source>
        <dbReference type="EMBL" id="KZC24854.1"/>
    </source>
</evidence>
<evidence type="ECO:0000256" key="2">
    <source>
        <dbReference type="ARBA" id="ARBA00023125"/>
    </source>
</evidence>
<dbReference type="InterPro" id="IPR036390">
    <property type="entry name" value="WH_DNA-bd_sf"/>
</dbReference>
<dbReference type="Proteomes" id="UP000076131">
    <property type="component" value="Unassembled WGS sequence"/>
</dbReference>
<organism evidence="5 6">
    <name type="scientific">Rhodanobacter thiooxydans</name>
    <dbReference type="NCBI Taxonomy" id="416169"/>
    <lineage>
        <taxon>Bacteria</taxon>
        <taxon>Pseudomonadati</taxon>
        <taxon>Pseudomonadota</taxon>
        <taxon>Gammaproteobacteria</taxon>
        <taxon>Lysobacterales</taxon>
        <taxon>Rhodanobacteraceae</taxon>
        <taxon>Rhodanobacter</taxon>
    </lineage>
</organism>
<dbReference type="PANTHER" id="PTHR44846:SF1">
    <property type="entry name" value="MANNOSYL-D-GLYCERATE TRANSPORT_METABOLISM SYSTEM REPRESSOR MNGR-RELATED"/>
    <property type="match status" value="1"/>
</dbReference>
<dbReference type="Gene3D" id="1.10.10.10">
    <property type="entry name" value="Winged helix-like DNA-binding domain superfamily/Winged helix DNA-binding domain"/>
    <property type="match status" value="1"/>
</dbReference>
<keyword evidence="3" id="KW-0804">Transcription</keyword>
<dbReference type="SUPFAM" id="SSF46785">
    <property type="entry name" value="Winged helix' DNA-binding domain"/>
    <property type="match status" value="1"/>
</dbReference>
<accession>A0A154QKM6</accession>
<dbReference type="Pfam" id="PF07702">
    <property type="entry name" value="UTRA"/>
    <property type="match status" value="1"/>
</dbReference>
<sequence length="250" mass="28174">MEAALAHEYRRICHDPATHQPLAYLRLRQAIRNIIGHRDIEPGQALPSERDLSQTLKLSRVTVRKAIAGLVEEGLLTQRHGAGTFIAERIVKPMSRLTSFTEDLRERGLSPRSEFFERGIGEVTPEESMALNLSPGSLVVRLHRLRYGQDEPLAIERSVVPASVLPDPLLVHDSLYEALEKLNARPRRALQRLRAVSLNAQQARLLHVGVGSAGLNIERRSFLDDGRVVEFTCSWYRGDIYDFVAELQTD</sequence>
<dbReference type="SMART" id="SM00866">
    <property type="entry name" value="UTRA"/>
    <property type="match status" value="1"/>
</dbReference>
<comment type="caution">
    <text evidence="5">The sequence shown here is derived from an EMBL/GenBank/DDBJ whole genome shotgun (WGS) entry which is preliminary data.</text>
</comment>
<dbReference type="PANTHER" id="PTHR44846">
    <property type="entry name" value="MANNOSYL-D-GLYCERATE TRANSPORT/METABOLISM SYSTEM REPRESSOR MNGR-RELATED"/>
    <property type="match status" value="1"/>
</dbReference>
<dbReference type="PRINTS" id="PR00035">
    <property type="entry name" value="HTHGNTR"/>
</dbReference>
<dbReference type="AlphaFoldDB" id="A0A154QKM6"/>
<dbReference type="InterPro" id="IPR036388">
    <property type="entry name" value="WH-like_DNA-bd_sf"/>
</dbReference>
<protein>
    <submittedName>
        <fullName evidence="5">GntR family transcriptional regulator</fullName>
    </submittedName>
</protein>
<evidence type="ECO:0000256" key="3">
    <source>
        <dbReference type="ARBA" id="ARBA00023163"/>
    </source>
</evidence>
<dbReference type="Gene3D" id="3.40.1410.10">
    <property type="entry name" value="Chorismate lyase-like"/>
    <property type="match status" value="1"/>
</dbReference>
<dbReference type="GO" id="GO:0003677">
    <property type="term" value="F:DNA binding"/>
    <property type="evidence" value="ECO:0007669"/>
    <property type="project" value="UniProtKB-KW"/>
</dbReference>
<dbReference type="eggNOG" id="COG2188">
    <property type="taxonomic scope" value="Bacteria"/>
</dbReference>
<evidence type="ECO:0000259" key="4">
    <source>
        <dbReference type="PROSITE" id="PS50949"/>
    </source>
</evidence>
<keyword evidence="6" id="KW-1185">Reference proteome</keyword>